<dbReference type="InterPro" id="IPR013120">
    <property type="entry name" value="FAR_NAD-bd"/>
</dbReference>
<dbReference type="InterPro" id="IPR036736">
    <property type="entry name" value="ACP-like_sf"/>
</dbReference>
<dbReference type="InterPro" id="IPR010071">
    <property type="entry name" value="AA_adenyl_dom"/>
</dbReference>
<dbReference type="EMBL" id="BAABIS010000001">
    <property type="protein sequence ID" value="GAA4880471.1"/>
    <property type="molecule type" value="Genomic_DNA"/>
</dbReference>
<protein>
    <recommendedName>
        <fullName evidence="3">Carrier domain-containing protein</fullName>
    </recommendedName>
</protein>
<dbReference type="NCBIfam" id="TIGR01746">
    <property type="entry name" value="Thioester-redct"/>
    <property type="match status" value="1"/>
</dbReference>
<dbReference type="Gene3D" id="3.40.50.980">
    <property type="match status" value="2"/>
</dbReference>
<evidence type="ECO:0000256" key="1">
    <source>
        <dbReference type="ARBA" id="ARBA00022450"/>
    </source>
</evidence>
<dbReference type="InterPro" id="IPR045851">
    <property type="entry name" value="AMP-bd_C_sf"/>
</dbReference>
<dbReference type="Pfam" id="PF00550">
    <property type="entry name" value="PP-binding"/>
    <property type="match status" value="1"/>
</dbReference>
<dbReference type="CDD" id="cd05235">
    <property type="entry name" value="SDR_e1"/>
    <property type="match status" value="1"/>
</dbReference>
<dbReference type="CDD" id="cd12117">
    <property type="entry name" value="A_NRPS_Srf_like"/>
    <property type="match status" value="1"/>
</dbReference>
<dbReference type="Gene3D" id="1.10.1200.10">
    <property type="entry name" value="ACP-like"/>
    <property type="match status" value="1"/>
</dbReference>
<dbReference type="PROSITE" id="PS50075">
    <property type="entry name" value="CARRIER"/>
    <property type="match status" value="1"/>
</dbReference>
<evidence type="ECO:0000313" key="4">
    <source>
        <dbReference type="EMBL" id="GAA4880471.1"/>
    </source>
</evidence>
<dbReference type="InterPro" id="IPR020845">
    <property type="entry name" value="AMP-binding_CS"/>
</dbReference>
<dbReference type="SUPFAM" id="SSF47336">
    <property type="entry name" value="ACP-like"/>
    <property type="match status" value="1"/>
</dbReference>
<evidence type="ECO:0000259" key="3">
    <source>
        <dbReference type="PROSITE" id="PS50075"/>
    </source>
</evidence>
<dbReference type="Gene3D" id="3.30.300.30">
    <property type="match status" value="1"/>
</dbReference>
<organism evidence="4 5">
    <name type="scientific">Kitasatospora terrestris</name>
    <dbReference type="NCBI Taxonomy" id="258051"/>
    <lineage>
        <taxon>Bacteria</taxon>
        <taxon>Bacillati</taxon>
        <taxon>Actinomycetota</taxon>
        <taxon>Actinomycetes</taxon>
        <taxon>Kitasatosporales</taxon>
        <taxon>Streptomycetaceae</taxon>
        <taxon>Kitasatospora</taxon>
    </lineage>
</organism>
<name>A0ABP9EK44_9ACTN</name>
<dbReference type="PANTHER" id="PTHR44845:SF6">
    <property type="entry name" value="BETA-ALANINE-ACTIVATING ENZYME"/>
    <property type="match status" value="1"/>
</dbReference>
<dbReference type="SUPFAM" id="SSF51735">
    <property type="entry name" value="NAD(P)-binding Rossmann-fold domains"/>
    <property type="match status" value="1"/>
</dbReference>
<feature type="domain" description="Carrier" evidence="3">
    <location>
        <begin position="519"/>
        <end position="599"/>
    </location>
</feature>
<dbReference type="InterPro" id="IPR000873">
    <property type="entry name" value="AMP-dep_synth/lig_dom"/>
</dbReference>
<evidence type="ECO:0000313" key="5">
    <source>
        <dbReference type="Proteomes" id="UP001501752"/>
    </source>
</evidence>
<keyword evidence="2" id="KW-0597">Phosphoprotein</keyword>
<dbReference type="PROSITE" id="PS00455">
    <property type="entry name" value="AMP_BINDING"/>
    <property type="match status" value="1"/>
</dbReference>
<dbReference type="Gene3D" id="2.30.38.10">
    <property type="entry name" value="Luciferase, Domain 3"/>
    <property type="match status" value="1"/>
</dbReference>
<dbReference type="InterPro" id="IPR006162">
    <property type="entry name" value="Ppantetheine_attach_site"/>
</dbReference>
<dbReference type="Proteomes" id="UP001501752">
    <property type="component" value="Unassembled WGS sequence"/>
</dbReference>
<evidence type="ECO:0000256" key="2">
    <source>
        <dbReference type="ARBA" id="ARBA00022553"/>
    </source>
</evidence>
<dbReference type="Pfam" id="PF07993">
    <property type="entry name" value="NAD_binding_4"/>
    <property type="match status" value="1"/>
</dbReference>
<dbReference type="PROSITE" id="PS00012">
    <property type="entry name" value="PHOSPHOPANTETHEINE"/>
    <property type="match status" value="1"/>
</dbReference>
<keyword evidence="5" id="KW-1185">Reference proteome</keyword>
<dbReference type="Pfam" id="PF13193">
    <property type="entry name" value="AMP-binding_C"/>
    <property type="match status" value="1"/>
</dbReference>
<keyword evidence="1" id="KW-0596">Phosphopantetheine</keyword>
<dbReference type="PANTHER" id="PTHR44845">
    <property type="entry name" value="CARRIER DOMAIN-CONTAINING PROTEIN"/>
    <property type="match status" value="1"/>
</dbReference>
<dbReference type="InterPro" id="IPR025110">
    <property type="entry name" value="AMP-bd_C"/>
</dbReference>
<comment type="caution">
    <text evidence="4">The sequence shown here is derived from an EMBL/GenBank/DDBJ whole genome shotgun (WGS) entry which is preliminary data.</text>
</comment>
<gene>
    <name evidence="4" type="ORF">GCM10023235_70950</name>
</gene>
<dbReference type="SUPFAM" id="SSF56801">
    <property type="entry name" value="Acetyl-CoA synthetase-like"/>
    <property type="match status" value="1"/>
</dbReference>
<dbReference type="RefSeq" id="WP_345701012.1">
    <property type="nucleotide sequence ID" value="NZ_BAABIS010000001.1"/>
</dbReference>
<dbReference type="Pfam" id="PF00501">
    <property type="entry name" value="AMP-binding"/>
    <property type="match status" value="1"/>
</dbReference>
<dbReference type="InterPro" id="IPR009081">
    <property type="entry name" value="PP-bd_ACP"/>
</dbReference>
<accession>A0ABP9EK44</accession>
<sequence length="1019" mass="108504">MTTVAAGADPYGRSLAELFAEQVRRHPRRPAVEGSELRYTYAELGALAERFARGLAAAGIGPGAVVGVLGQRGPEACAALLGVAYAGATYLPLDAELPAERLHGMLADAGAVAVVRLPGAGRLAGAALPVLRFAEVLETGAAAGDGPFELPGPQAPAYVMFTSGTTGRPKAVAVPQRGVARLSVDNGFYAPGPEDRVLHAATLSFDASVLEFWPALLNGACLVPVASEVLLSAPELHRVVEERGITALFLTTSIFHRIAQDRPEVFAGLRWVLTGGEALRADAARRVLEHGRPQHLVNAYGPTEAACVASAQLITDLPADATCVPIGAPVADTDCHVLDEHGRPVEDGDEGELCIGGGGIATGYLNNAEESARRFRTLPLGPDGAPRRVYRSGDFVVRRPDGALEYRGRRDDQVKVRGFRIEPEEVRCALTSHPAVTDAVLVAVEDGTTRSLAAYVAAPAGSRPTPAQLRAHLAERLPAFMVPATVTVLERLPLAPNGKVDRAALPRPVPAAQQAGSAADAESPAETVARVWCALLPAGRPEPEDGFFTAGGSSLLAVQLVARVQQELGISDQHNFELVTVLLGEPVLGAFTAAVERVAGAGAGPEPAAAPADRWRPDLAWEPPPVTTASPRPGWRTPHHVLLTGATGFFGAYLLRELLDRTDADVHALVRADDIDHAHRRLAEAQRRYGIDRPLPAHRVQPVLGDLALPRLGLSELEWDFQADSADVIHHCGAEVNFLYPYEKLRAANVEGTREIVRLASRRSVPLHHISTVAVVHGMGAGGVREVTETTPLSHVELLSMGYTESKWVSEELVRRAGLAGLPVAVHRPYELSGDTTSYTWNSAAALCEFFRVIAELRLAPELDLPLNLVPIDFAAGAVVHLATHRPAEGQTYHLTNPREAMLGDFVERLKAHGHPVRTIGYHAWVDALLDHLAARPDHPFAPFAPLFTTEAAGGGATVEELATTRFSPRLDRARIERDLAGSGLACPPVDARLLDRYIGYFHASGFIPAPHAEETVGV</sequence>
<dbReference type="NCBIfam" id="TIGR01733">
    <property type="entry name" value="AA-adenyl-dom"/>
    <property type="match status" value="1"/>
</dbReference>
<dbReference type="Gene3D" id="3.40.50.720">
    <property type="entry name" value="NAD(P)-binding Rossmann-like Domain"/>
    <property type="match status" value="1"/>
</dbReference>
<proteinExistence type="predicted"/>
<reference evidence="5" key="1">
    <citation type="journal article" date="2019" name="Int. J. Syst. Evol. Microbiol.">
        <title>The Global Catalogue of Microorganisms (GCM) 10K type strain sequencing project: providing services to taxonomists for standard genome sequencing and annotation.</title>
        <authorList>
            <consortium name="The Broad Institute Genomics Platform"/>
            <consortium name="The Broad Institute Genome Sequencing Center for Infectious Disease"/>
            <person name="Wu L."/>
            <person name="Ma J."/>
        </authorList>
    </citation>
    <scope>NUCLEOTIDE SEQUENCE [LARGE SCALE GENOMIC DNA]</scope>
    <source>
        <strain evidence="5">JCM 13006</strain>
    </source>
</reference>
<dbReference type="InterPro" id="IPR036291">
    <property type="entry name" value="NAD(P)-bd_dom_sf"/>
</dbReference>
<dbReference type="InterPro" id="IPR010080">
    <property type="entry name" value="Thioester_reductase-like_dom"/>
</dbReference>